<dbReference type="SUPFAM" id="SSF56112">
    <property type="entry name" value="Protein kinase-like (PK-like)"/>
    <property type="match status" value="1"/>
</dbReference>
<dbReference type="Pfam" id="PF07714">
    <property type="entry name" value="PK_Tyr_Ser-Thr"/>
    <property type="match status" value="1"/>
</dbReference>
<dbReference type="GO" id="GO:0005524">
    <property type="term" value="F:ATP binding"/>
    <property type="evidence" value="ECO:0007669"/>
    <property type="project" value="UniProtKB-UniRule"/>
</dbReference>
<proteinExistence type="predicted"/>
<gene>
    <name evidence="3" type="ORF">U9M48_002323</name>
</gene>
<dbReference type="InterPro" id="IPR011009">
    <property type="entry name" value="Kinase-like_dom_sf"/>
</dbReference>
<dbReference type="Gene3D" id="3.30.200.20">
    <property type="entry name" value="Phosphorylase Kinase, domain 1"/>
    <property type="match status" value="1"/>
</dbReference>
<evidence type="ECO:0000256" key="1">
    <source>
        <dbReference type="PROSITE-ProRule" id="PRU10141"/>
    </source>
</evidence>
<dbReference type="InterPro" id="IPR000719">
    <property type="entry name" value="Prot_kinase_dom"/>
</dbReference>
<dbReference type="GO" id="GO:0004672">
    <property type="term" value="F:protein kinase activity"/>
    <property type="evidence" value="ECO:0007669"/>
    <property type="project" value="InterPro"/>
</dbReference>
<dbReference type="PROSITE" id="PS00107">
    <property type="entry name" value="PROTEIN_KINASE_ATP"/>
    <property type="match status" value="1"/>
</dbReference>
<dbReference type="PANTHER" id="PTHR48055">
    <property type="entry name" value="LEUCINE-RICH REPEAT RECEPTOR PROTEIN KINASE EMS1"/>
    <property type="match status" value="1"/>
</dbReference>
<dbReference type="AlphaFoldDB" id="A0AAQ3PJB3"/>
<accession>A0AAQ3PJB3</accession>
<dbReference type="InterPro" id="IPR051564">
    <property type="entry name" value="LRR_receptor-like_kinase"/>
</dbReference>
<dbReference type="GO" id="GO:0016020">
    <property type="term" value="C:membrane"/>
    <property type="evidence" value="ECO:0007669"/>
    <property type="project" value="TreeGrafter"/>
</dbReference>
<keyword evidence="1" id="KW-0547">Nucleotide-binding</keyword>
<dbReference type="Proteomes" id="UP001341281">
    <property type="component" value="Chromosome 01"/>
</dbReference>
<dbReference type="InterPro" id="IPR017441">
    <property type="entry name" value="Protein_kinase_ATP_BS"/>
</dbReference>
<dbReference type="InterPro" id="IPR001245">
    <property type="entry name" value="Ser-Thr/Tyr_kinase_cat_dom"/>
</dbReference>
<dbReference type="EMBL" id="CP144745">
    <property type="protein sequence ID" value="WVZ51155.1"/>
    <property type="molecule type" value="Genomic_DNA"/>
</dbReference>
<dbReference type="PROSITE" id="PS50011">
    <property type="entry name" value="PROTEIN_KINASE_DOM"/>
    <property type="match status" value="1"/>
</dbReference>
<evidence type="ECO:0000313" key="4">
    <source>
        <dbReference type="Proteomes" id="UP001341281"/>
    </source>
</evidence>
<keyword evidence="4" id="KW-1185">Reference proteome</keyword>
<keyword evidence="1" id="KW-0067">ATP-binding</keyword>
<feature type="binding site" evidence="1">
    <location>
        <position position="52"/>
    </location>
    <ligand>
        <name>ATP</name>
        <dbReference type="ChEBI" id="CHEBI:30616"/>
    </ligand>
</feature>
<feature type="domain" description="Protein kinase" evidence="2">
    <location>
        <begin position="19"/>
        <end position="264"/>
    </location>
</feature>
<dbReference type="PANTHER" id="PTHR48055:SF57">
    <property type="entry name" value="PROTEIN KINASE DOMAIN-CONTAINING PROTEIN"/>
    <property type="match status" value="1"/>
</dbReference>
<organism evidence="3 4">
    <name type="scientific">Paspalum notatum var. saurae</name>
    <dbReference type="NCBI Taxonomy" id="547442"/>
    <lineage>
        <taxon>Eukaryota</taxon>
        <taxon>Viridiplantae</taxon>
        <taxon>Streptophyta</taxon>
        <taxon>Embryophyta</taxon>
        <taxon>Tracheophyta</taxon>
        <taxon>Spermatophyta</taxon>
        <taxon>Magnoliopsida</taxon>
        <taxon>Liliopsida</taxon>
        <taxon>Poales</taxon>
        <taxon>Poaceae</taxon>
        <taxon>PACMAD clade</taxon>
        <taxon>Panicoideae</taxon>
        <taxon>Andropogonodae</taxon>
        <taxon>Paspaleae</taxon>
        <taxon>Paspalinae</taxon>
        <taxon>Paspalum</taxon>
    </lineage>
</organism>
<protein>
    <recommendedName>
        <fullName evidence="2">Protein kinase domain-containing protein</fullName>
    </recommendedName>
</protein>
<evidence type="ECO:0000313" key="3">
    <source>
        <dbReference type="EMBL" id="WVZ51155.1"/>
    </source>
</evidence>
<reference evidence="3 4" key="1">
    <citation type="submission" date="2024-02" db="EMBL/GenBank/DDBJ databases">
        <title>High-quality chromosome-scale genome assembly of Pensacola bahiagrass (Paspalum notatum Flugge var. saurae).</title>
        <authorList>
            <person name="Vega J.M."/>
            <person name="Podio M."/>
            <person name="Orjuela J."/>
            <person name="Siena L.A."/>
            <person name="Pessino S.C."/>
            <person name="Combes M.C."/>
            <person name="Mariac C."/>
            <person name="Albertini E."/>
            <person name="Pupilli F."/>
            <person name="Ortiz J.P.A."/>
            <person name="Leblanc O."/>
        </authorList>
    </citation>
    <scope>NUCLEOTIDE SEQUENCE [LARGE SCALE GENOMIC DNA]</scope>
    <source>
        <strain evidence="3">R1</strain>
        <tissue evidence="3">Leaf</tissue>
    </source>
</reference>
<sequence length="264" mass="28650">MEGHPLISYAQLVKATDGFSAANLLGSGSFGSVYKGELDGQADESKRLVAVKVLKLHTPKALKSFVAECEALRNMRHRNLLKIVMICSSIDSRGNDFKAIVCDFMENAHVGDFGLAKILVDRSSSSDQPTGKIIGYAAPEYGAGNMVTTHGDIYSYGVLVLETITGKRPTDSESRHGLGLREYVDRALHNSTLMDAVDTHLSMDLDNELHAMSDASSYKRMADCIVSLLTLGVSCTQELPSRRMPTGDIVKELHAIKDSLLANT</sequence>
<dbReference type="Gene3D" id="1.10.510.10">
    <property type="entry name" value="Transferase(Phosphotransferase) domain 1"/>
    <property type="match status" value="1"/>
</dbReference>
<name>A0AAQ3PJB3_PASNO</name>
<dbReference type="FunFam" id="3.30.200.20:FF:000432">
    <property type="entry name" value="LRR receptor-like serine/threonine-protein kinase EFR"/>
    <property type="match status" value="1"/>
</dbReference>
<evidence type="ECO:0000259" key="2">
    <source>
        <dbReference type="PROSITE" id="PS50011"/>
    </source>
</evidence>